<evidence type="ECO:0000256" key="10">
    <source>
        <dbReference type="ARBA" id="ARBA00023237"/>
    </source>
</evidence>
<dbReference type="GO" id="GO:0006826">
    <property type="term" value="P:iron ion transport"/>
    <property type="evidence" value="ECO:0007669"/>
    <property type="project" value="UniProtKB-KW"/>
</dbReference>
<dbReference type="PANTHER" id="PTHR32552">
    <property type="entry name" value="FERRICHROME IRON RECEPTOR-RELATED"/>
    <property type="match status" value="1"/>
</dbReference>
<evidence type="ECO:0000256" key="13">
    <source>
        <dbReference type="SAM" id="SignalP"/>
    </source>
</evidence>
<dbReference type="PROSITE" id="PS52016">
    <property type="entry name" value="TONB_DEPENDENT_REC_3"/>
    <property type="match status" value="1"/>
</dbReference>
<keyword evidence="13" id="KW-0732">Signal</keyword>
<feature type="domain" description="TonB-dependent receptor-like beta-barrel" evidence="14">
    <location>
        <begin position="314"/>
        <end position="744"/>
    </location>
</feature>
<evidence type="ECO:0000256" key="8">
    <source>
        <dbReference type="ARBA" id="ARBA00023077"/>
    </source>
</evidence>
<proteinExistence type="inferred from homology"/>
<dbReference type="InterPro" id="IPR039426">
    <property type="entry name" value="TonB-dep_rcpt-like"/>
</dbReference>
<dbReference type="InterPro" id="IPR036942">
    <property type="entry name" value="Beta-barrel_TonB_sf"/>
</dbReference>
<keyword evidence="16" id="KW-0675">Receptor</keyword>
<dbReference type="KEGG" id="sch:Sphch_3318"/>
<evidence type="ECO:0000256" key="7">
    <source>
        <dbReference type="ARBA" id="ARBA00023065"/>
    </source>
</evidence>
<protein>
    <submittedName>
        <fullName evidence="16">TonB-dependent receptor</fullName>
    </submittedName>
</protein>
<feature type="signal peptide" evidence="13">
    <location>
        <begin position="1"/>
        <end position="26"/>
    </location>
</feature>
<feature type="chain" id="PRO_5003334021" evidence="13">
    <location>
        <begin position="27"/>
        <end position="792"/>
    </location>
</feature>
<evidence type="ECO:0000256" key="2">
    <source>
        <dbReference type="ARBA" id="ARBA00022448"/>
    </source>
</evidence>
<name>F6F3A4_SPHCR</name>
<evidence type="ECO:0000256" key="9">
    <source>
        <dbReference type="ARBA" id="ARBA00023136"/>
    </source>
</evidence>
<dbReference type="Pfam" id="PF07715">
    <property type="entry name" value="Plug"/>
    <property type="match status" value="1"/>
</dbReference>
<evidence type="ECO:0000256" key="3">
    <source>
        <dbReference type="ARBA" id="ARBA00022452"/>
    </source>
</evidence>
<comment type="similarity">
    <text evidence="11 12">Belongs to the TonB-dependent receptor family.</text>
</comment>
<evidence type="ECO:0000256" key="12">
    <source>
        <dbReference type="RuleBase" id="RU003357"/>
    </source>
</evidence>
<keyword evidence="9 11" id="KW-0472">Membrane</keyword>
<evidence type="ECO:0000259" key="15">
    <source>
        <dbReference type="Pfam" id="PF07715"/>
    </source>
</evidence>
<dbReference type="STRING" id="690566.Sphch_3318"/>
<evidence type="ECO:0000313" key="16">
    <source>
        <dbReference type="EMBL" id="AEG50916.1"/>
    </source>
</evidence>
<keyword evidence="10 11" id="KW-0998">Cell outer membrane</keyword>
<dbReference type="Pfam" id="PF00593">
    <property type="entry name" value="TonB_dep_Rec_b-barrel"/>
    <property type="match status" value="1"/>
</dbReference>
<organism evidence="16 17">
    <name type="scientific">Sphingobium chlorophenolicum L-1</name>
    <dbReference type="NCBI Taxonomy" id="690566"/>
    <lineage>
        <taxon>Bacteria</taxon>
        <taxon>Pseudomonadati</taxon>
        <taxon>Pseudomonadota</taxon>
        <taxon>Alphaproteobacteria</taxon>
        <taxon>Sphingomonadales</taxon>
        <taxon>Sphingomonadaceae</taxon>
        <taxon>Sphingobium</taxon>
    </lineage>
</organism>
<keyword evidence="2 11" id="KW-0813">Transport</keyword>
<dbReference type="Gene3D" id="2.40.170.20">
    <property type="entry name" value="TonB-dependent receptor, beta-barrel domain"/>
    <property type="match status" value="1"/>
</dbReference>
<keyword evidence="4" id="KW-0410">Iron transport</keyword>
<keyword evidence="8 12" id="KW-0798">TonB box</keyword>
<evidence type="ECO:0000256" key="1">
    <source>
        <dbReference type="ARBA" id="ARBA00004571"/>
    </source>
</evidence>
<dbReference type="InterPro" id="IPR012910">
    <property type="entry name" value="Plug_dom"/>
</dbReference>
<dbReference type="GO" id="GO:0009279">
    <property type="term" value="C:cell outer membrane"/>
    <property type="evidence" value="ECO:0007669"/>
    <property type="project" value="UniProtKB-SubCell"/>
</dbReference>
<evidence type="ECO:0000256" key="4">
    <source>
        <dbReference type="ARBA" id="ARBA00022496"/>
    </source>
</evidence>
<dbReference type="SUPFAM" id="SSF56935">
    <property type="entry name" value="Porins"/>
    <property type="match status" value="1"/>
</dbReference>
<feature type="domain" description="TonB-dependent receptor plug" evidence="15">
    <location>
        <begin position="57"/>
        <end position="166"/>
    </location>
</feature>
<evidence type="ECO:0000259" key="14">
    <source>
        <dbReference type="Pfam" id="PF00593"/>
    </source>
</evidence>
<gene>
    <name evidence="16" type="ORF">Sphch_3318</name>
</gene>
<dbReference type="Proteomes" id="UP000007150">
    <property type="component" value="Chromosome 2"/>
</dbReference>
<keyword evidence="5 11" id="KW-0812">Transmembrane</keyword>
<evidence type="ECO:0000256" key="11">
    <source>
        <dbReference type="PROSITE-ProRule" id="PRU01360"/>
    </source>
</evidence>
<dbReference type="PANTHER" id="PTHR32552:SF81">
    <property type="entry name" value="TONB-DEPENDENT OUTER MEMBRANE RECEPTOR"/>
    <property type="match status" value="1"/>
</dbReference>
<dbReference type="AlphaFoldDB" id="F6F3A4"/>
<sequence length="792" mass="85125" precursor="true">MRQARKVKWMVGIAMFGTALSTSALAREAEQVGGPQAAADQSAGEIVVTARKREETLMSVPVVVSAISGAQLVERGIANLDGIARAVPQLLIAASGNSTQGGTVAIRGVSGPDILSLADQAVAFNIDGIQVARSTVRRMSETDLAQVEVLRGPQALFYGKNSPGGIITLRSRDPGDHVEMGGSVGYEINAREIRGEAYVSGPVSDTIGVRLAGIVSTMDGWMKDATPASNPFKSENSRNPQSTDYALRGTVKWEPSPDFDATVKLNYGRLDSAGIAGTTSYIACNPAGRRALAGLPCSAGDRNTVTQTGNITVTPYAHPRSDREPFADQKQFLGSLNLAGNLSDTLRLSSITGYYSSRLDHCGNVLGDPNVGITACQMLKVKEFSQEVRLSSDFDGMLNFVLGGFYGTGDISSFSASYLLNSAMPNAATGFASYFIRQKGWSRSAYGQLVFKPIEQIEIDIGGRYSEESKRLPDVFYSTSPANILNAPLIVKTLKRKFDDFSPEVTASWRPDRNKTLFASYKEGFLSGGFNVPTAAIVCASAARCPENSYEQQTIRGVETGIKIQSPDGRFRGTLSAYSYKTQGMQLSTFIGVVNITQNAGTARLKGLEGELNYRTPIDGLDVRATAAYNKADYVSYGTAPCWPGQTIVQRCTVNGSGVTTQDLSGQRLPRAPRWNLSGGFSYDVPLSSVMTAVLASDVRWSSDFFTDLSNDTRGRQPSYTLLDASLTLKPTAAWDFAFIGRNLTNTYYYTLSIADPFSGSGTGTSAGVLGDRLASVSRGRELMFRLSYRFQ</sequence>
<evidence type="ECO:0000256" key="5">
    <source>
        <dbReference type="ARBA" id="ARBA00022692"/>
    </source>
</evidence>
<keyword evidence="6" id="KW-0408">Iron</keyword>
<keyword evidence="7" id="KW-0406">Ion transport</keyword>
<reference evidence="16 17" key="1">
    <citation type="submission" date="2011-05" db="EMBL/GenBank/DDBJ databases">
        <title>Complete sequence of chromosome 2 of Sphingobium chlorophenolicum L-1.</title>
        <authorList>
            <consortium name="US DOE Joint Genome Institute"/>
            <person name="Lucas S."/>
            <person name="Han J."/>
            <person name="Lapidus A."/>
            <person name="Cheng J.-F."/>
            <person name="Goodwin L."/>
            <person name="Pitluck S."/>
            <person name="Peters L."/>
            <person name="Daligault H."/>
            <person name="Han C."/>
            <person name="Tapia R."/>
            <person name="Land M."/>
            <person name="Hauser L."/>
            <person name="Kyrpides N."/>
            <person name="Ivanova N."/>
            <person name="Pagani I."/>
            <person name="Turner P."/>
            <person name="Copley S."/>
            <person name="Woyke T."/>
        </authorList>
    </citation>
    <scope>NUCLEOTIDE SEQUENCE [LARGE SCALE GENOMIC DNA]</scope>
    <source>
        <strain evidence="16 17">L-1</strain>
    </source>
</reference>
<evidence type="ECO:0000256" key="6">
    <source>
        <dbReference type="ARBA" id="ARBA00023004"/>
    </source>
</evidence>
<accession>F6F3A4</accession>
<evidence type="ECO:0000313" key="17">
    <source>
        <dbReference type="Proteomes" id="UP000007150"/>
    </source>
</evidence>
<dbReference type="HOGENOM" id="CLU_008287_15_0_5"/>
<keyword evidence="3 11" id="KW-1134">Transmembrane beta strand</keyword>
<keyword evidence="17" id="KW-1185">Reference proteome</keyword>
<dbReference type="InterPro" id="IPR000531">
    <property type="entry name" value="Beta-barrel_TonB"/>
</dbReference>
<dbReference type="EMBL" id="CP002799">
    <property type="protein sequence ID" value="AEG50916.1"/>
    <property type="molecule type" value="Genomic_DNA"/>
</dbReference>
<comment type="subcellular location">
    <subcellularLocation>
        <location evidence="1 11">Cell outer membrane</location>
        <topology evidence="1 11">Multi-pass membrane protein</topology>
    </subcellularLocation>
</comment>